<dbReference type="SUPFAM" id="SSF55083">
    <property type="entry name" value="6-hydroxymethyl-7,8-dihydropterin pyrophosphokinase, HPPK"/>
    <property type="match status" value="1"/>
</dbReference>
<organism evidence="9 10">
    <name type="scientific">Thiohalocapsa marina</name>
    <dbReference type="NCBI Taxonomy" id="424902"/>
    <lineage>
        <taxon>Bacteria</taxon>
        <taxon>Pseudomonadati</taxon>
        <taxon>Pseudomonadota</taxon>
        <taxon>Gammaproteobacteria</taxon>
        <taxon>Chromatiales</taxon>
        <taxon>Chromatiaceae</taxon>
        <taxon>Thiohalocapsa</taxon>
    </lineage>
</organism>
<feature type="domain" description="7,8-dihydro-6-hydroxymethylpterin-pyrophosphokinase" evidence="8">
    <location>
        <begin position="88"/>
        <end position="99"/>
    </location>
</feature>
<evidence type="ECO:0000256" key="6">
    <source>
        <dbReference type="ARBA" id="ARBA00022840"/>
    </source>
</evidence>
<dbReference type="Gene3D" id="3.30.70.560">
    <property type="entry name" value="7,8-Dihydro-6-hydroxymethylpterin-pyrophosphokinase HPPK"/>
    <property type="match status" value="1"/>
</dbReference>
<name>A0A5M8FR36_9GAMM</name>
<evidence type="ECO:0000256" key="2">
    <source>
        <dbReference type="ARBA" id="ARBA00013253"/>
    </source>
</evidence>
<protein>
    <recommendedName>
        <fullName evidence="2">2-amino-4-hydroxy-6-hydroxymethyldihydropteridine diphosphokinase</fullName>
        <ecNumber evidence="2">2.7.6.3</ecNumber>
    </recommendedName>
</protein>
<dbReference type="PROSITE" id="PS00794">
    <property type="entry name" value="HPPK"/>
    <property type="match status" value="1"/>
</dbReference>
<dbReference type="UniPathway" id="UPA00077">
    <property type="reaction ID" value="UER00155"/>
</dbReference>
<comment type="pathway">
    <text evidence="1">Cofactor biosynthesis; tetrahydrofolate biosynthesis; 2-amino-4-hydroxy-6-hydroxymethyl-7,8-dihydropteridine diphosphate from 7,8-dihydroneopterin triphosphate: step 4/4.</text>
</comment>
<keyword evidence="6" id="KW-0067">ATP-binding</keyword>
<dbReference type="InterPro" id="IPR035907">
    <property type="entry name" value="Hppk_sf"/>
</dbReference>
<keyword evidence="7" id="KW-0289">Folate biosynthesis</keyword>
<evidence type="ECO:0000313" key="10">
    <source>
        <dbReference type="Proteomes" id="UP000322981"/>
    </source>
</evidence>
<accession>A0A5M8FR36</accession>
<comment type="caution">
    <text evidence="9">The sequence shown here is derived from an EMBL/GenBank/DDBJ whole genome shotgun (WGS) entry which is preliminary data.</text>
</comment>
<evidence type="ECO:0000256" key="7">
    <source>
        <dbReference type="ARBA" id="ARBA00022909"/>
    </source>
</evidence>
<dbReference type="NCBIfam" id="TIGR01498">
    <property type="entry name" value="folK"/>
    <property type="match status" value="1"/>
</dbReference>
<evidence type="ECO:0000256" key="4">
    <source>
        <dbReference type="ARBA" id="ARBA00022741"/>
    </source>
</evidence>
<dbReference type="Pfam" id="PF01288">
    <property type="entry name" value="HPPK"/>
    <property type="match status" value="1"/>
</dbReference>
<dbReference type="EMBL" id="VWXX01000031">
    <property type="protein sequence ID" value="KAA6183592.1"/>
    <property type="molecule type" value="Genomic_DNA"/>
</dbReference>
<dbReference type="GO" id="GO:0046654">
    <property type="term" value="P:tetrahydrofolate biosynthetic process"/>
    <property type="evidence" value="ECO:0007669"/>
    <property type="project" value="UniProtKB-UniPathway"/>
</dbReference>
<dbReference type="OrthoDB" id="9790168at2"/>
<evidence type="ECO:0000256" key="5">
    <source>
        <dbReference type="ARBA" id="ARBA00022777"/>
    </source>
</evidence>
<gene>
    <name evidence="9" type="primary">folK</name>
    <name evidence="9" type="ORF">F2Q65_15400</name>
</gene>
<dbReference type="AlphaFoldDB" id="A0A5M8FR36"/>
<evidence type="ECO:0000259" key="8">
    <source>
        <dbReference type="PROSITE" id="PS00794"/>
    </source>
</evidence>
<dbReference type="PANTHER" id="PTHR43071">
    <property type="entry name" value="2-AMINO-4-HYDROXY-6-HYDROXYMETHYLDIHYDROPTERIDINE PYROPHOSPHOKINASE"/>
    <property type="match status" value="1"/>
</dbReference>
<keyword evidence="3 9" id="KW-0808">Transferase</keyword>
<reference evidence="9 10" key="1">
    <citation type="submission" date="2019-09" db="EMBL/GenBank/DDBJ databases">
        <title>Whole-genome sequence of the purple sulfur bacterium Thiohalocapsa marina DSM 19078.</title>
        <authorList>
            <person name="Kyndt J.A."/>
            <person name="Meyer T.E."/>
        </authorList>
    </citation>
    <scope>NUCLEOTIDE SEQUENCE [LARGE SCALE GENOMIC DNA]</scope>
    <source>
        <strain evidence="9 10">DSM 19078</strain>
    </source>
</reference>
<proteinExistence type="predicted"/>
<keyword evidence="10" id="KW-1185">Reference proteome</keyword>
<dbReference type="PANTHER" id="PTHR43071:SF2">
    <property type="entry name" value="2-AMINO-4-HYDROXY-6-HYDROXYMETHYLDIHYDROPTERIDINE PYROPHOSPHOKINASE"/>
    <property type="match status" value="1"/>
</dbReference>
<dbReference type="GO" id="GO:0003848">
    <property type="term" value="F:2-amino-4-hydroxy-6-hydroxymethyldihydropteridine diphosphokinase activity"/>
    <property type="evidence" value="ECO:0007669"/>
    <property type="project" value="UniProtKB-EC"/>
</dbReference>
<evidence type="ECO:0000313" key="9">
    <source>
        <dbReference type="EMBL" id="KAA6183592.1"/>
    </source>
</evidence>
<dbReference type="CDD" id="cd00483">
    <property type="entry name" value="HPPK"/>
    <property type="match status" value="1"/>
</dbReference>
<keyword evidence="5 9" id="KW-0418">Kinase</keyword>
<dbReference type="EC" id="2.7.6.3" evidence="2"/>
<dbReference type="GO" id="GO:0016301">
    <property type="term" value="F:kinase activity"/>
    <property type="evidence" value="ECO:0007669"/>
    <property type="project" value="UniProtKB-KW"/>
</dbReference>
<dbReference type="Proteomes" id="UP000322981">
    <property type="component" value="Unassembled WGS sequence"/>
</dbReference>
<dbReference type="GO" id="GO:0046656">
    <property type="term" value="P:folic acid biosynthetic process"/>
    <property type="evidence" value="ECO:0007669"/>
    <property type="project" value="UniProtKB-KW"/>
</dbReference>
<keyword evidence="4" id="KW-0547">Nucleotide-binding</keyword>
<evidence type="ECO:0000256" key="3">
    <source>
        <dbReference type="ARBA" id="ARBA00022679"/>
    </source>
</evidence>
<dbReference type="InterPro" id="IPR000550">
    <property type="entry name" value="Hppk"/>
</dbReference>
<dbReference type="GO" id="GO:0005524">
    <property type="term" value="F:ATP binding"/>
    <property type="evidence" value="ECO:0007669"/>
    <property type="project" value="UniProtKB-KW"/>
</dbReference>
<sequence>MQRTQRCWISVGSNQARESSIRAGLQALRAAFGPLTVSPAYETEAVGFRGDPFLNLVVGIDTALPVGQIVERLRAIEDAQGRVRGVDKFAPRTLDLDLLTRGDAVGIIDGYALPRREILDYAFVLGPLAAVAPAERHPLDGRCYAELWRLMQRQTGPLRRARWQFQPA</sequence>
<evidence type="ECO:0000256" key="1">
    <source>
        <dbReference type="ARBA" id="ARBA00005051"/>
    </source>
</evidence>